<dbReference type="SUPFAM" id="SSF56112">
    <property type="entry name" value="Protein kinase-like (PK-like)"/>
    <property type="match status" value="1"/>
</dbReference>
<evidence type="ECO:0000259" key="6">
    <source>
        <dbReference type="PROSITE" id="PS50011"/>
    </source>
</evidence>
<dbReference type="OrthoDB" id="1668230at2759"/>
<feature type="region of interest" description="Disordered" evidence="5">
    <location>
        <begin position="242"/>
        <end position="266"/>
    </location>
</feature>
<keyword evidence="8" id="KW-1185">Reference proteome</keyword>
<feature type="region of interest" description="Disordered" evidence="5">
    <location>
        <begin position="177"/>
        <end position="206"/>
    </location>
</feature>
<keyword evidence="1" id="KW-0418">Kinase</keyword>
<dbReference type="Proteomes" id="UP000092154">
    <property type="component" value="Unassembled WGS sequence"/>
</dbReference>
<name>A0A1B7MKG4_9AGAM</name>
<dbReference type="InterPro" id="IPR011009">
    <property type="entry name" value="Kinase-like_dom_sf"/>
</dbReference>
<evidence type="ECO:0000256" key="1">
    <source>
        <dbReference type="ARBA" id="ARBA00022527"/>
    </source>
</evidence>
<feature type="compositionally biased region" description="Polar residues" evidence="5">
    <location>
        <begin position="1188"/>
        <end position="1215"/>
    </location>
</feature>
<feature type="region of interest" description="Disordered" evidence="5">
    <location>
        <begin position="734"/>
        <end position="759"/>
    </location>
</feature>
<dbReference type="GO" id="GO:0005524">
    <property type="term" value="F:ATP binding"/>
    <property type="evidence" value="ECO:0007669"/>
    <property type="project" value="UniProtKB-UniRule"/>
</dbReference>
<evidence type="ECO:0000256" key="4">
    <source>
        <dbReference type="PROSITE-ProRule" id="PRU10141"/>
    </source>
</evidence>
<evidence type="ECO:0000313" key="8">
    <source>
        <dbReference type="Proteomes" id="UP000092154"/>
    </source>
</evidence>
<dbReference type="InterPro" id="IPR036537">
    <property type="entry name" value="Adaptor_Cbl_N_dom_sf"/>
</dbReference>
<reference evidence="7 8" key="1">
    <citation type="submission" date="2016-06" db="EMBL/GenBank/DDBJ databases">
        <title>Comparative genomics of the ectomycorrhizal sister species Rhizopogon vinicolor and Rhizopogon vesiculosus (Basidiomycota: Boletales) reveals a divergence of the mating type B locus.</title>
        <authorList>
            <consortium name="DOE Joint Genome Institute"/>
            <person name="Mujic A.B."/>
            <person name="Kuo A."/>
            <person name="Tritt A."/>
            <person name="Lipzen A."/>
            <person name="Chen C."/>
            <person name="Johnson J."/>
            <person name="Sharma A."/>
            <person name="Barry K."/>
            <person name="Grigoriev I.V."/>
            <person name="Spatafora J.W."/>
        </authorList>
    </citation>
    <scope>NUCLEOTIDE SEQUENCE [LARGE SCALE GENOMIC DNA]</scope>
    <source>
        <strain evidence="7 8">AM-OR11-026</strain>
    </source>
</reference>
<feature type="binding site" evidence="4">
    <location>
        <position position="922"/>
    </location>
    <ligand>
        <name>ATP</name>
        <dbReference type="ChEBI" id="CHEBI:30616"/>
    </ligand>
</feature>
<keyword evidence="1" id="KW-0808">Transferase</keyword>
<gene>
    <name evidence="7" type="ORF">K503DRAFT_869785</name>
</gene>
<dbReference type="InterPro" id="IPR000719">
    <property type="entry name" value="Prot_kinase_dom"/>
</dbReference>
<feature type="region of interest" description="Disordered" evidence="5">
    <location>
        <begin position="1"/>
        <end position="23"/>
    </location>
</feature>
<dbReference type="PANTHER" id="PTHR44329">
    <property type="entry name" value="SERINE/THREONINE-PROTEIN KINASE TNNI3K-RELATED"/>
    <property type="match status" value="1"/>
</dbReference>
<accession>A0A1B7MKG4</accession>
<dbReference type="PROSITE" id="PS50011">
    <property type="entry name" value="PROTEIN_KINASE_DOM"/>
    <property type="match status" value="1"/>
</dbReference>
<proteinExistence type="predicted"/>
<dbReference type="PROSITE" id="PS00108">
    <property type="entry name" value="PROTEIN_KINASE_ST"/>
    <property type="match status" value="1"/>
</dbReference>
<dbReference type="InParanoid" id="A0A1B7MKG4"/>
<keyword evidence="1" id="KW-0723">Serine/threonine-protein kinase</keyword>
<dbReference type="Gene3D" id="1.20.930.20">
    <property type="entry name" value="Adaptor protein Cbl, N-terminal domain"/>
    <property type="match status" value="1"/>
</dbReference>
<dbReference type="InterPro" id="IPR059179">
    <property type="entry name" value="MLKL-like_MCAfunc"/>
</dbReference>
<evidence type="ECO:0000313" key="7">
    <source>
        <dbReference type="EMBL" id="OAX33071.1"/>
    </source>
</evidence>
<dbReference type="Gene3D" id="1.10.510.10">
    <property type="entry name" value="Transferase(Phosphotransferase) domain 1"/>
    <property type="match status" value="1"/>
</dbReference>
<dbReference type="PROSITE" id="PS00107">
    <property type="entry name" value="PROTEIN_KINASE_ATP"/>
    <property type="match status" value="1"/>
</dbReference>
<dbReference type="GO" id="GO:0004674">
    <property type="term" value="F:protein serine/threonine kinase activity"/>
    <property type="evidence" value="ECO:0007669"/>
    <property type="project" value="UniProtKB-KW"/>
</dbReference>
<feature type="compositionally biased region" description="Low complexity" evidence="5">
    <location>
        <begin position="244"/>
        <end position="266"/>
    </location>
</feature>
<dbReference type="STRING" id="1314800.A0A1B7MKG4"/>
<feature type="compositionally biased region" description="Polar residues" evidence="5">
    <location>
        <begin position="1"/>
        <end position="20"/>
    </location>
</feature>
<dbReference type="InterPro" id="IPR001245">
    <property type="entry name" value="Ser-Thr/Tyr_kinase_cat_dom"/>
</dbReference>
<protein>
    <recommendedName>
        <fullName evidence="6">Protein kinase domain-containing protein</fullName>
    </recommendedName>
</protein>
<keyword evidence="3 4" id="KW-0067">ATP-binding</keyword>
<evidence type="ECO:0000256" key="3">
    <source>
        <dbReference type="ARBA" id="ARBA00022840"/>
    </source>
</evidence>
<dbReference type="InterPro" id="IPR008271">
    <property type="entry name" value="Ser/Thr_kinase_AS"/>
</dbReference>
<dbReference type="EMBL" id="KV448844">
    <property type="protein sequence ID" value="OAX33071.1"/>
    <property type="molecule type" value="Genomic_DNA"/>
</dbReference>
<feature type="compositionally biased region" description="Polar residues" evidence="5">
    <location>
        <begin position="742"/>
        <end position="756"/>
    </location>
</feature>
<evidence type="ECO:0000256" key="5">
    <source>
        <dbReference type="SAM" id="MobiDB-lite"/>
    </source>
</evidence>
<dbReference type="CDD" id="cd21037">
    <property type="entry name" value="MLKL_NTD"/>
    <property type="match status" value="1"/>
</dbReference>
<dbReference type="InterPro" id="IPR051681">
    <property type="entry name" value="Ser/Thr_Kinases-Pseudokinases"/>
</dbReference>
<keyword evidence="2 4" id="KW-0547">Nucleotide-binding</keyword>
<dbReference type="InterPro" id="IPR017441">
    <property type="entry name" value="Protein_kinase_ATP_BS"/>
</dbReference>
<dbReference type="GO" id="GO:0007166">
    <property type="term" value="P:cell surface receptor signaling pathway"/>
    <property type="evidence" value="ECO:0007669"/>
    <property type="project" value="InterPro"/>
</dbReference>
<feature type="region of interest" description="Disordered" evidence="5">
    <location>
        <begin position="1188"/>
        <end position="1256"/>
    </location>
</feature>
<dbReference type="PRINTS" id="PR00109">
    <property type="entry name" value="TYRKINASE"/>
</dbReference>
<organism evidence="7 8">
    <name type="scientific">Rhizopogon vinicolor AM-OR11-026</name>
    <dbReference type="NCBI Taxonomy" id="1314800"/>
    <lineage>
        <taxon>Eukaryota</taxon>
        <taxon>Fungi</taxon>
        <taxon>Dikarya</taxon>
        <taxon>Basidiomycota</taxon>
        <taxon>Agaricomycotina</taxon>
        <taxon>Agaricomycetes</taxon>
        <taxon>Agaricomycetidae</taxon>
        <taxon>Boletales</taxon>
        <taxon>Suillineae</taxon>
        <taxon>Rhizopogonaceae</taxon>
        <taxon>Rhizopogon</taxon>
    </lineage>
</organism>
<evidence type="ECO:0000256" key="2">
    <source>
        <dbReference type="ARBA" id="ARBA00022741"/>
    </source>
</evidence>
<dbReference type="Pfam" id="PF07714">
    <property type="entry name" value="PK_Tyr_Ser-Thr"/>
    <property type="match status" value="1"/>
</dbReference>
<sequence>MNTPQTGSESPTPRVSRLNQSLSSLASSSRARSTLIATQLLPSANITQFFSALSPERMCSRGMQSSLENSTFTRPRTDSFPPIRPHLLAHDEDHSNTRRFVFLSHQGDRELSPAPTSVLASSVSGPLNQFSHSRYYLLNEDLNLPGDVTPPNGVPRRWWSRGSVSPGINTFRDLVVSGQGQDDSPLFPTNDYVERENSDPSSSHKVSILPLSFSDLPSLSREDLPICHLDAKNIHNKHEEEELSGSLLLSSPQRPPATVVSPTTPTAHRQTLKSLGIGIEEDLRNEEIEHSFWPRLLGRSPTGRSPSKPRIAELVTSASPSENVLQVEENQVVSMENWDGKSLHVTPLSIVVVSASSLSPEEGEFTASSSRVVFPTPTGKDNGEVKAEDTFLDEPSVPTPRAHSKHAETWYDRFTFPALRRESAKGRGKEGNTKERWLRARENVSLALNAVLPSSELAQLSEAGERFSKEGEVARSKANSCESEKVLEDENTQGAERDIWTGKELWMTVKSTVTTVSPMLRTSLTILGDVSKLTPIPGLNEAARMLLAIWEAVDTVESNRSQCLRLIERCATAIFSVRAELADAERDMKSQPCVHGDAGLADEMRGPVGKLNECIGMVYDFLLKLNRRPFIKRFLRSDEIQHEIQACDKALGDAMQMFSISIQIRLLKEFKRFARESQRFLEAEYRAQMQGWLTPPPLYSSPLMQTLPTSPEHTPRVGVQALQEPQDILPAVSGLSRKPHAQKSSSSAPQYMLSQPNNAVSTSNVASASPLTELQRLLSVENALDMEHDRALFHATLQSGICARSDVEMLRVLEVSPEEAPEALKALRRAEAMSREMEASTGQGWAVIGGLEREFMESGIEALTRLSSVAVQKAGDRDGDVPWDLPPWTITRYEADRLIMIGCGSFSKVYLGSWSGRRVAIKVLSSYTSASLFRQEVEIWRKLRHDNVLRMWGASSAQGERPWFIVSEYCGGGSLVGWLRERKCRVGESSTGGALSPPSASTKGEVDLLRCMHHISRGMVYLHDENVLHGDLKASNVLVDDNGRCVISDFGQSEMKWEVSRRSGKSITNGTLRWQAPELLNGATKLTPAADVYAFSICCIEILGMGDLPYGHREDKLVALLVLDQDKRAEIPFTRFTSLAEPLIQKCWARNPRQRPAFAMVAARLKQLRKRQGGMESPVPVRPELLIQSPQLPGTSSPGSQGVQVETGNEESSGANGAGEPVSDDSEPTSATSCWAESKPLKRPCYNPSHHPEATVNPETGIMDIPAAMHSGTVIYTPSALSRMGDSDTTSTMSSHFTLEGVQHFHHTHHVGSGYELPLPVEEHLAERRNECRFRSLVQSRHRFHHSLTLPLWSPSHVELGAVGYHSRPKGQFITLFNAMQPHKTSGSKITTIPSLGGYGSIRTGKKFDSKLTVTQRGIDLISGLLTFGLANDGTYSEHISRRHSFPLRAGHKAAYICVESTMYRFIEDLTAPKEWFKANVNAIVKEYAPRHPIQKEDVVVVVGTLCAPEYALLVSHSHPNGQAHFNVFSDRKTGGQWGAFTTDTEYPSDEGGPLYIEEIPPKAMLTSKVSPVRMNPGSDDNDWDTLMLARLRFPTDATEPTSQ</sequence>
<feature type="domain" description="Protein kinase" evidence="6">
    <location>
        <begin position="895"/>
        <end position="1168"/>
    </location>
</feature>
<dbReference type="SMART" id="SM00220">
    <property type="entry name" value="S_TKc"/>
    <property type="match status" value="1"/>
</dbReference>